<protein>
    <recommendedName>
        <fullName evidence="4">BTB domain-containing protein</fullName>
    </recommendedName>
</protein>
<feature type="compositionally biased region" description="Polar residues" evidence="1">
    <location>
        <begin position="406"/>
        <end position="419"/>
    </location>
</feature>
<dbReference type="Proteomes" id="UP000054988">
    <property type="component" value="Unassembled WGS sequence"/>
</dbReference>
<feature type="region of interest" description="Disordered" evidence="1">
    <location>
        <begin position="1"/>
        <end position="92"/>
    </location>
</feature>
<evidence type="ECO:0000256" key="1">
    <source>
        <dbReference type="SAM" id="MobiDB-lite"/>
    </source>
</evidence>
<feature type="compositionally biased region" description="Acidic residues" evidence="1">
    <location>
        <begin position="154"/>
        <end position="165"/>
    </location>
</feature>
<proteinExistence type="predicted"/>
<evidence type="ECO:0000313" key="3">
    <source>
        <dbReference type="Proteomes" id="UP000054988"/>
    </source>
</evidence>
<dbReference type="eggNOG" id="ENOG502SJNW">
    <property type="taxonomic scope" value="Eukaryota"/>
</dbReference>
<sequence>MPRPQHAAHPPISYPRASHSSVSLSSTSNSTSRSRNHSLTLTNPMGWLSRTNTQSSEKTHRKSDSKSTPRSIEILSERTGPLGSGATIVRTPEEALQDSRVCLTRYDSKGVDEMGQRSKPIQPPISPVSDNVSLPLASPALPSLPASDGQYDSQELEDPFDFENDESLRPIGTSSPPRPTRACPPAPHEAEASPRSSLKTPRSSTEDLSQIPPLPINVTPSCPPQPEFRPILVSELPSSPLDFSKVLITLETCTTTYRTTVETLTSRPSHLSAYITLLFPRQRSNSTTSSIYSTNSGDLSVYRNHLASQGLLSRTPANLHIFLDRPSAPYAHILSYLRSLDPEESGLLDTLPRAIQLQPSYTQSRLEALLELRDEAAYLNLDGLYKLCVDEIRQRQPSLTPRLHSRNQSRTLQSSTYPGRISVQSQQASVHSFPLENTEVKSVLRSKRQDVSNADSTSSTEGHATTMRTRSPPTPLSWRDARSSTTSSRSRSRTRAVQSPPAGWI</sequence>
<feature type="region of interest" description="Disordered" evidence="1">
    <location>
        <begin position="399"/>
        <end position="419"/>
    </location>
</feature>
<organism evidence="2 3">
    <name type="scientific">Moniliophthora roreri</name>
    <name type="common">Frosty pod rot fungus</name>
    <name type="synonym">Monilia roreri</name>
    <dbReference type="NCBI Taxonomy" id="221103"/>
    <lineage>
        <taxon>Eukaryota</taxon>
        <taxon>Fungi</taxon>
        <taxon>Dikarya</taxon>
        <taxon>Basidiomycota</taxon>
        <taxon>Agaricomycotina</taxon>
        <taxon>Agaricomycetes</taxon>
        <taxon>Agaricomycetidae</taxon>
        <taxon>Agaricales</taxon>
        <taxon>Marasmiineae</taxon>
        <taxon>Marasmiaceae</taxon>
        <taxon>Moniliophthora</taxon>
    </lineage>
</organism>
<gene>
    <name evidence="2" type="ORF">WG66_10830</name>
</gene>
<accession>A0A0W0FJX5</accession>
<reference evidence="2 3" key="1">
    <citation type="submission" date="2015-12" db="EMBL/GenBank/DDBJ databases">
        <title>Draft genome sequence of Moniliophthora roreri, the causal agent of frosty pod rot of cacao.</title>
        <authorList>
            <person name="Aime M.C."/>
            <person name="Diaz-Valderrama J.R."/>
            <person name="Kijpornyongpan T."/>
            <person name="Phillips-Mora W."/>
        </authorList>
    </citation>
    <scope>NUCLEOTIDE SEQUENCE [LARGE SCALE GENOMIC DNA]</scope>
    <source>
        <strain evidence="2 3">MCA 2952</strain>
    </source>
</reference>
<feature type="compositionally biased region" description="Polar residues" evidence="1">
    <location>
        <begin position="194"/>
        <end position="208"/>
    </location>
</feature>
<dbReference type="Gene3D" id="3.30.710.10">
    <property type="entry name" value="Potassium Channel Kv1.1, Chain A"/>
    <property type="match status" value="1"/>
</dbReference>
<dbReference type="AlphaFoldDB" id="A0A0W0FJX5"/>
<feature type="region of interest" description="Disordered" evidence="1">
    <location>
        <begin position="107"/>
        <end position="217"/>
    </location>
</feature>
<feature type="compositionally biased region" description="Pro residues" evidence="1">
    <location>
        <begin position="176"/>
        <end position="187"/>
    </location>
</feature>
<dbReference type="EMBL" id="LATX01001892">
    <property type="protein sequence ID" value="KTB36619.1"/>
    <property type="molecule type" value="Genomic_DNA"/>
</dbReference>
<dbReference type="InterPro" id="IPR011333">
    <property type="entry name" value="SKP1/BTB/POZ_sf"/>
</dbReference>
<feature type="compositionally biased region" description="Low complexity" evidence="1">
    <location>
        <begin position="18"/>
        <end position="42"/>
    </location>
</feature>
<feature type="compositionally biased region" description="Polar residues" evidence="1">
    <location>
        <begin position="451"/>
        <end position="471"/>
    </location>
</feature>
<evidence type="ECO:0008006" key="4">
    <source>
        <dbReference type="Google" id="ProtNLM"/>
    </source>
</evidence>
<feature type="region of interest" description="Disordered" evidence="1">
    <location>
        <begin position="444"/>
        <end position="505"/>
    </location>
</feature>
<feature type="compositionally biased region" description="Low complexity" evidence="1">
    <location>
        <begin position="133"/>
        <end position="147"/>
    </location>
</feature>
<evidence type="ECO:0000313" key="2">
    <source>
        <dbReference type="EMBL" id="KTB36619.1"/>
    </source>
</evidence>
<name>A0A0W0FJX5_MONRR</name>
<feature type="compositionally biased region" description="Basic and acidic residues" evidence="1">
    <location>
        <begin position="107"/>
        <end position="116"/>
    </location>
</feature>
<comment type="caution">
    <text evidence="2">The sequence shown here is derived from an EMBL/GenBank/DDBJ whole genome shotgun (WGS) entry which is preliminary data.</text>
</comment>